<reference evidence="1" key="1">
    <citation type="journal article" date="2023" name="PLoS Negl. Trop. Dis.">
        <title>A genome sequence for Biomphalaria pfeifferi, the major vector snail for the human-infecting parasite Schistosoma mansoni.</title>
        <authorList>
            <person name="Bu L."/>
            <person name="Lu L."/>
            <person name="Laidemitt M.R."/>
            <person name="Zhang S.M."/>
            <person name="Mutuku M."/>
            <person name="Mkoji G."/>
            <person name="Steinauer M."/>
            <person name="Loker E.S."/>
        </authorList>
    </citation>
    <scope>NUCLEOTIDE SEQUENCE</scope>
    <source>
        <strain evidence="1">KasaAsao</strain>
    </source>
</reference>
<reference evidence="1" key="2">
    <citation type="submission" date="2023-04" db="EMBL/GenBank/DDBJ databases">
        <authorList>
            <person name="Bu L."/>
            <person name="Lu L."/>
            <person name="Laidemitt M.R."/>
            <person name="Zhang S.M."/>
            <person name="Mutuku M."/>
            <person name="Mkoji G."/>
            <person name="Steinauer M."/>
            <person name="Loker E.S."/>
        </authorList>
    </citation>
    <scope>NUCLEOTIDE SEQUENCE</scope>
    <source>
        <strain evidence="1">KasaAsao</strain>
        <tissue evidence="1">Whole Snail</tissue>
    </source>
</reference>
<evidence type="ECO:0000313" key="1">
    <source>
        <dbReference type="EMBL" id="KAK0053180.1"/>
    </source>
</evidence>
<dbReference type="Proteomes" id="UP001233172">
    <property type="component" value="Unassembled WGS sequence"/>
</dbReference>
<name>A0AAD8F6J8_BIOPF</name>
<accession>A0AAD8F6J8</accession>
<dbReference type="AlphaFoldDB" id="A0AAD8F6J8"/>
<dbReference type="EMBL" id="JASAOG010000088">
    <property type="protein sequence ID" value="KAK0053180.1"/>
    <property type="molecule type" value="Genomic_DNA"/>
</dbReference>
<gene>
    <name evidence="1" type="ORF">Bpfe_017336</name>
</gene>
<organism evidence="1 2">
    <name type="scientific">Biomphalaria pfeifferi</name>
    <name type="common">Bloodfluke planorb</name>
    <name type="synonym">Freshwater snail</name>
    <dbReference type="NCBI Taxonomy" id="112525"/>
    <lineage>
        <taxon>Eukaryota</taxon>
        <taxon>Metazoa</taxon>
        <taxon>Spiralia</taxon>
        <taxon>Lophotrochozoa</taxon>
        <taxon>Mollusca</taxon>
        <taxon>Gastropoda</taxon>
        <taxon>Heterobranchia</taxon>
        <taxon>Euthyneura</taxon>
        <taxon>Panpulmonata</taxon>
        <taxon>Hygrophila</taxon>
        <taxon>Lymnaeoidea</taxon>
        <taxon>Planorbidae</taxon>
        <taxon>Biomphalaria</taxon>
    </lineage>
</organism>
<evidence type="ECO:0000313" key="2">
    <source>
        <dbReference type="Proteomes" id="UP001233172"/>
    </source>
</evidence>
<comment type="caution">
    <text evidence="1">The sequence shown here is derived from an EMBL/GenBank/DDBJ whole genome shotgun (WGS) entry which is preliminary data.</text>
</comment>
<protein>
    <submittedName>
        <fullName evidence="1">Uncharacterized protein</fullName>
    </submittedName>
</protein>
<keyword evidence="2" id="KW-1185">Reference proteome</keyword>
<sequence length="276" mass="31273">MVFILMKGSSSQSISWFRVFSISFSCRQYGVVEEDVDTIGVEVALNYTGVTNPAYKWTLMDVVFSRNNMKIKSPSISVDLAHCSSTMVKTKVSCVNVSDIMLVTLHVPSSAEFNKTTVFVVWKTIHNNFLTSYHEDTPLIVRQHLPSLTMNQVPTDLNIQSYMVPYGTTVNVVYCVRQVDHFKLSISVGKKLKNVTNEDCVSQTFVYLHVNTVLRLSFEETNGKCNRSHLYEIYFGRHKLRATSDCVQLSSHSPEFVWIFAISTSIYSSLAFHAMS</sequence>
<proteinExistence type="predicted"/>